<accession>A0A5C2HDT4</accession>
<gene>
    <name evidence="2" type="ORF">APORC_1541</name>
</gene>
<dbReference type="AlphaFoldDB" id="A0A5C2HDT4"/>
<dbReference type="RefSeq" id="WP_066247095.1">
    <property type="nucleotide sequence ID" value="NZ_CP036246.2"/>
</dbReference>
<reference evidence="2 3" key="1">
    <citation type="submission" date="2019-09" db="EMBL/GenBank/DDBJ databases">
        <title>Complete genome sequencing of four Arcobacter species reveals a diverse suite of mobile elements.</title>
        <authorList>
            <person name="Miller W.G."/>
            <person name="Yee E."/>
            <person name="Bono J.L."/>
        </authorList>
    </citation>
    <scope>NUCLEOTIDE SEQUENCE [LARGE SCALE GENOMIC DNA]</scope>
    <source>
        <strain evidence="2 3">CCUG 56899</strain>
    </source>
</reference>
<keyword evidence="1" id="KW-0472">Membrane</keyword>
<dbReference type="SUPFAM" id="SSF51445">
    <property type="entry name" value="(Trans)glycosidases"/>
    <property type="match status" value="1"/>
</dbReference>
<dbReference type="InterPro" id="IPR017853">
    <property type="entry name" value="GH"/>
</dbReference>
<evidence type="ECO:0000313" key="3">
    <source>
        <dbReference type="Proteomes" id="UP000322644"/>
    </source>
</evidence>
<dbReference type="EMBL" id="CP036246">
    <property type="protein sequence ID" value="QEP41116.1"/>
    <property type="molecule type" value="Genomic_DNA"/>
</dbReference>
<dbReference type="KEGG" id="apoc:APORC_1541"/>
<keyword evidence="1" id="KW-1133">Transmembrane helix</keyword>
<dbReference type="Gene3D" id="3.20.20.80">
    <property type="entry name" value="Glycosidases"/>
    <property type="match status" value="1"/>
</dbReference>
<sequence>MKKILIFLFIVLACFVLIFYFYKKENNFELSYYSWENSYKEEVINEKMYIKVLDIKYSNRLEIIETNFIKNPPKDFVPVIYITNKTLQNIDSKELVKAILNSLKKINFSYSEIQIDSDWSTSTKNNFFIFLKELKKESNKILSATIRLHQIKFHSKTGVPPVDYGVLMYYNMSNLGDFDTENYILDNKKAKQYHYNFDSYPLKLKLALPLYSQAVQFRGKKAVNLFENVSKDDFTKNFENIGNNRYKVLKSHYFKGIYIYENDILRFEDSKEDELKIAFNDFINLSQNHFDEVIFYTFKYKNRYNLQKLINNKGSN</sequence>
<feature type="transmembrane region" description="Helical" evidence="1">
    <location>
        <begin position="5"/>
        <end position="22"/>
    </location>
</feature>
<reference evidence="2 3" key="2">
    <citation type="submission" date="2019-09" db="EMBL/GenBank/DDBJ databases">
        <title>Taxonomic note: a critical rebuttal of the proposed division of the genus Arcobacter into six genera, emended descriptions of Arcobacter anaerophilus and the genus Arcobacter, and an assessment of genus-level boundaries for Epsilonproteobacteria using in silico genomic comparator tools.</title>
        <authorList>
            <person name="On S.L.W."/>
            <person name="Miller W.G."/>
            <person name="Biggs P."/>
            <person name="Cornelius A."/>
            <person name="Vandamme P."/>
        </authorList>
    </citation>
    <scope>NUCLEOTIDE SEQUENCE [LARGE SCALE GENOMIC DNA]</scope>
    <source>
        <strain evidence="2 3">CCUG 56899</strain>
    </source>
</reference>
<organism evidence="2 3">
    <name type="scientific">Arcobacter porcinus</name>
    <dbReference type="NCBI Taxonomy" id="1935204"/>
    <lineage>
        <taxon>Bacteria</taxon>
        <taxon>Pseudomonadati</taxon>
        <taxon>Campylobacterota</taxon>
        <taxon>Epsilonproteobacteria</taxon>
        <taxon>Campylobacterales</taxon>
        <taxon>Arcobacteraceae</taxon>
        <taxon>Arcobacter</taxon>
    </lineage>
</organism>
<name>A0A5C2HDT4_9BACT</name>
<proteinExistence type="predicted"/>
<keyword evidence="1" id="KW-0812">Transmembrane</keyword>
<dbReference type="Proteomes" id="UP000322644">
    <property type="component" value="Chromosome"/>
</dbReference>
<evidence type="ECO:0000256" key="1">
    <source>
        <dbReference type="SAM" id="Phobius"/>
    </source>
</evidence>
<dbReference type="Gene3D" id="3.40.5.30">
    <property type="entry name" value="(Trans)glycosidases - domain 2"/>
    <property type="match status" value="1"/>
</dbReference>
<evidence type="ECO:0000313" key="2">
    <source>
        <dbReference type="EMBL" id="QEP41116.1"/>
    </source>
</evidence>
<protein>
    <submittedName>
        <fullName evidence="2">Uncharacterized protein</fullName>
    </submittedName>
</protein>